<dbReference type="EMBL" id="HBUF01608831">
    <property type="protein sequence ID" value="CAG6778262.1"/>
    <property type="molecule type" value="Transcribed_RNA"/>
</dbReference>
<proteinExistence type="predicted"/>
<reference evidence="1" key="1">
    <citation type="submission" date="2021-05" db="EMBL/GenBank/DDBJ databases">
        <authorList>
            <person name="Alioto T."/>
            <person name="Alioto T."/>
            <person name="Gomez Garrido J."/>
        </authorList>
    </citation>
    <scope>NUCLEOTIDE SEQUENCE</scope>
</reference>
<protein>
    <submittedName>
        <fullName evidence="1">Uncharacterized protein</fullName>
    </submittedName>
</protein>
<evidence type="ECO:0000313" key="1">
    <source>
        <dbReference type="EMBL" id="CAG6778262.1"/>
    </source>
</evidence>
<name>A0A8D9B7S4_9HEMI</name>
<sequence length="155" mass="17368">MLMCLGVARYSLSSTLSPIVSALSKLSPVASLTTGWSSLPTGTRTNITDESSKDFVNILSSYTLFMMNGLDIPRRLTLLGKYPILQLKLTSVYLPVPSILPLYGEQNYKSIARFDWPKLKIFFFFLEFLWLVEIVDQLWIVDCGNGNCGLVECTV</sequence>
<accession>A0A8D9B7S4</accession>
<organism evidence="1">
    <name type="scientific">Cacopsylla melanoneura</name>
    <dbReference type="NCBI Taxonomy" id="428564"/>
    <lineage>
        <taxon>Eukaryota</taxon>
        <taxon>Metazoa</taxon>
        <taxon>Ecdysozoa</taxon>
        <taxon>Arthropoda</taxon>
        <taxon>Hexapoda</taxon>
        <taxon>Insecta</taxon>
        <taxon>Pterygota</taxon>
        <taxon>Neoptera</taxon>
        <taxon>Paraneoptera</taxon>
        <taxon>Hemiptera</taxon>
        <taxon>Sternorrhyncha</taxon>
        <taxon>Psylloidea</taxon>
        <taxon>Psyllidae</taxon>
        <taxon>Psyllinae</taxon>
        <taxon>Cacopsylla</taxon>
    </lineage>
</organism>
<dbReference type="AlphaFoldDB" id="A0A8D9B7S4"/>